<dbReference type="EMBL" id="SJJZ01000002">
    <property type="protein sequence ID" value="TCC07816.1"/>
    <property type="molecule type" value="Genomic_DNA"/>
</dbReference>
<name>A0A4V2LZD9_9ACTN</name>
<feature type="compositionally biased region" description="Basic residues" evidence="1">
    <location>
        <begin position="100"/>
        <end position="128"/>
    </location>
</feature>
<reference evidence="3 4" key="1">
    <citation type="submission" date="2019-02" db="EMBL/GenBank/DDBJ databases">
        <title>Kribbella capetownensis sp. nov. and Kribbella speibonae sp. nov., isolated from soil.</title>
        <authorList>
            <person name="Curtis S.M."/>
            <person name="Norton I."/>
            <person name="Everest G.J."/>
            <person name="Meyers P.R."/>
        </authorList>
    </citation>
    <scope>NUCLEOTIDE SEQUENCE [LARGE SCALE GENOMIC DNA]</scope>
    <source>
        <strain evidence="3 4">KCTC 29219</strain>
    </source>
</reference>
<feature type="compositionally biased region" description="Gly residues" evidence="1">
    <location>
        <begin position="1"/>
        <end position="10"/>
    </location>
</feature>
<dbReference type="Pfam" id="PF14023">
    <property type="entry name" value="Bestrophin-like"/>
    <property type="match status" value="1"/>
</dbReference>
<sequence>MADRPGGGSVPGSAGARAPASTHDGDHRGSARGERGAGGAGAERRTAVVHRRLGGYDVRSGELGLLRQAAFLPRPRPASVPVAWSDPRGHRLVRGAQQVRHGRPHCSRGRFGRHRRSPGQQPGRRRWSMGRAQRPVVARCRWSAGRRRPALGQRRLVVAPLLVTRTRGRVAGCRAGPGRSRQGDTHLPSRRAGRSRTRNREVGGCDSRGSQARMNIVWAALVMILATAITVTAMLLVRRRAPEGGYFSDGDRAAGVFGVLATGFSVLLGFIIFLSFTSYDQSRAGAESEATIVAQQVQTAQYLPGKTALTGELICYARSVAGVEWDALNTGTLGNSFNPWGAEMFRTISAVDPKTTVEQSAYDRWMAQTAEREQARVDRVHGAEGIIPTPVWLVLAAVSVVIFVYLLFFADPTEGALTQSLLMGSVTVVITLLLFLLVFFDHPHGDGVGRLQPTAMVRTIGLIDTQLQVIGLDVTPPCDDRGNRR</sequence>
<feature type="region of interest" description="Disordered" evidence="1">
    <location>
        <begin position="1"/>
        <end position="46"/>
    </location>
</feature>
<keyword evidence="4" id="KW-1185">Reference proteome</keyword>
<keyword evidence="2" id="KW-0472">Membrane</keyword>
<feature type="compositionally biased region" description="Low complexity" evidence="1">
    <location>
        <begin position="11"/>
        <end position="21"/>
    </location>
</feature>
<feature type="transmembrane region" description="Helical" evidence="2">
    <location>
        <begin position="391"/>
        <end position="409"/>
    </location>
</feature>
<feature type="compositionally biased region" description="Basic residues" evidence="1">
    <location>
        <begin position="188"/>
        <end position="197"/>
    </location>
</feature>
<feature type="compositionally biased region" description="Basic and acidic residues" evidence="1">
    <location>
        <begin position="23"/>
        <end position="35"/>
    </location>
</feature>
<evidence type="ECO:0000256" key="1">
    <source>
        <dbReference type="SAM" id="MobiDB-lite"/>
    </source>
</evidence>
<proteinExistence type="predicted"/>
<gene>
    <name evidence="3" type="ORF">E0H45_17875</name>
</gene>
<evidence type="ECO:0000256" key="2">
    <source>
        <dbReference type="SAM" id="Phobius"/>
    </source>
</evidence>
<dbReference type="Proteomes" id="UP000292346">
    <property type="component" value="Unassembled WGS sequence"/>
</dbReference>
<feature type="region of interest" description="Disordered" evidence="1">
    <location>
        <begin position="169"/>
        <end position="206"/>
    </location>
</feature>
<feature type="transmembrane region" description="Helical" evidence="2">
    <location>
        <begin position="256"/>
        <end position="276"/>
    </location>
</feature>
<feature type="transmembrane region" description="Helical" evidence="2">
    <location>
        <begin position="216"/>
        <end position="236"/>
    </location>
</feature>
<organism evidence="3 4">
    <name type="scientific">Kribbella soli</name>
    <dbReference type="NCBI Taxonomy" id="1124743"/>
    <lineage>
        <taxon>Bacteria</taxon>
        <taxon>Bacillati</taxon>
        <taxon>Actinomycetota</taxon>
        <taxon>Actinomycetes</taxon>
        <taxon>Propionibacteriales</taxon>
        <taxon>Kribbellaceae</taxon>
        <taxon>Kribbella</taxon>
    </lineage>
</organism>
<dbReference type="OrthoDB" id="940913at2"/>
<comment type="caution">
    <text evidence="3">The sequence shown here is derived from an EMBL/GenBank/DDBJ whole genome shotgun (WGS) entry which is preliminary data.</text>
</comment>
<dbReference type="InterPro" id="IPR025333">
    <property type="entry name" value="DUF4239"/>
</dbReference>
<keyword evidence="2" id="KW-1133">Transmembrane helix</keyword>
<keyword evidence="2" id="KW-0812">Transmembrane</keyword>
<protein>
    <submittedName>
        <fullName evidence="3">DUF4239 domain-containing protein</fullName>
    </submittedName>
</protein>
<feature type="transmembrane region" description="Helical" evidence="2">
    <location>
        <begin position="421"/>
        <end position="440"/>
    </location>
</feature>
<evidence type="ECO:0000313" key="3">
    <source>
        <dbReference type="EMBL" id="TCC07816.1"/>
    </source>
</evidence>
<accession>A0A4V2LZD9</accession>
<dbReference type="AlphaFoldDB" id="A0A4V2LZD9"/>
<feature type="region of interest" description="Disordered" evidence="1">
    <location>
        <begin position="96"/>
        <end position="131"/>
    </location>
</feature>
<evidence type="ECO:0000313" key="4">
    <source>
        <dbReference type="Proteomes" id="UP000292346"/>
    </source>
</evidence>